<keyword evidence="2" id="KW-0147">Chitin-binding</keyword>
<dbReference type="InterPro" id="IPR002557">
    <property type="entry name" value="Chitin-bd_dom"/>
</dbReference>
<evidence type="ECO:0000256" key="1">
    <source>
        <dbReference type="ARBA" id="ARBA00009121"/>
    </source>
</evidence>
<evidence type="ECO:0000256" key="6">
    <source>
        <dbReference type="RuleBase" id="RU000489"/>
    </source>
</evidence>
<dbReference type="InterPro" id="IPR001223">
    <property type="entry name" value="Glyco_hydro18_cat"/>
</dbReference>
<dbReference type="InterPro" id="IPR017853">
    <property type="entry name" value="GH"/>
</dbReference>
<keyword evidence="7" id="KW-0732">Signal</keyword>
<proteinExistence type="inferred from homology"/>
<dbReference type="Pfam" id="PF01607">
    <property type="entry name" value="CBM_14"/>
    <property type="match status" value="1"/>
</dbReference>
<evidence type="ECO:0000256" key="5">
    <source>
        <dbReference type="ARBA" id="ARBA00023295"/>
    </source>
</evidence>
<dbReference type="Gene3D" id="3.10.50.10">
    <property type="match status" value="1"/>
</dbReference>
<reference evidence="9" key="1">
    <citation type="submission" date="2020-11" db="EMBL/GenBank/DDBJ databases">
        <authorList>
            <person name="Tran Van P."/>
        </authorList>
    </citation>
    <scope>NUCLEOTIDE SEQUENCE</scope>
</reference>
<dbReference type="GO" id="GO:0005576">
    <property type="term" value="C:extracellular region"/>
    <property type="evidence" value="ECO:0007669"/>
    <property type="project" value="InterPro"/>
</dbReference>
<name>A0A7R9Q5S6_9ACAR</name>
<dbReference type="SUPFAM" id="SSF54556">
    <property type="entry name" value="Chitinase insertion domain"/>
    <property type="match status" value="1"/>
</dbReference>
<evidence type="ECO:0000256" key="3">
    <source>
        <dbReference type="ARBA" id="ARBA00022801"/>
    </source>
</evidence>
<evidence type="ECO:0000313" key="9">
    <source>
        <dbReference type="EMBL" id="CAD7633219.1"/>
    </source>
</evidence>
<dbReference type="EMBL" id="CAJPIZ010012346">
    <property type="protein sequence ID" value="CAG2113649.1"/>
    <property type="molecule type" value="Genomic_DNA"/>
</dbReference>
<dbReference type="AlphaFoldDB" id="A0A7R9Q5S6"/>
<dbReference type="GO" id="GO:0008061">
    <property type="term" value="F:chitin binding"/>
    <property type="evidence" value="ECO:0007669"/>
    <property type="project" value="UniProtKB-KW"/>
</dbReference>
<dbReference type="Proteomes" id="UP000759131">
    <property type="component" value="Unassembled WGS sequence"/>
</dbReference>
<evidence type="ECO:0000256" key="2">
    <source>
        <dbReference type="ARBA" id="ARBA00022669"/>
    </source>
</evidence>
<dbReference type="FunFam" id="3.10.50.10:FF:000001">
    <property type="entry name" value="Chitinase 3-like 1"/>
    <property type="match status" value="1"/>
</dbReference>
<dbReference type="PROSITE" id="PS01095">
    <property type="entry name" value="GH18_1"/>
    <property type="match status" value="1"/>
</dbReference>
<dbReference type="InterPro" id="IPR029070">
    <property type="entry name" value="Chitinase_insertion_sf"/>
</dbReference>
<feature type="domain" description="GH18" evidence="8">
    <location>
        <begin position="33"/>
        <end position="409"/>
    </location>
</feature>
<dbReference type="GO" id="GO:0005975">
    <property type="term" value="P:carbohydrate metabolic process"/>
    <property type="evidence" value="ECO:0007669"/>
    <property type="project" value="InterPro"/>
</dbReference>
<dbReference type="GO" id="GO:0006032">
    <property type="term" value="P:chitin catabolic process"/>
    <property type="evidence" value="ECO:0007669"/>
    <property type="project" value="TreeGrafter"/>
</dbReference>
<dbReference type="SUPFAM" id="SSF51445">
    <property type="entry name" value="(Trans)glycosidases"/>
    <property type="match status" value="1"/>
</dbReference>
<dbReference type="PANTHER" id="PTHR11177">
    <property type="entry name" value="CHITINASE"/>
    <property type="match status" value="1"/>
</dbReference>
<dbReference type="InterPro" id="IPR001579">
    <property type="entry name" value="Glyco_hydro_18_chit_AS"/>
</dbReference>
<feature type="chain" id="PRO_5035593307" description="GH18 domain-containing protein" evidence="7">
    <location>
        <begin position="23"/>
        <end position="503"/>
    </location>
</feature>
<keyword evidence="5 6" id="KW-0326">Glycosidase</keyword>
<accession>A0A7R9Q5S6</accession>
<dbReference type="GO" id="GO:0004568">
    <property type="term" value="F:chitinase activity"/>
    <property type="evidence" value="ECO:0007669"/>
    <property type="project" value="TreeGrafter"/>
</dbReference>
<dbReference type="Gene3D" id="3.20.20.80">
    <property type="entry name" value="Glycosidases"/>
    <property type="match status" value="1"/>
</dbReference>
<evidence type="ECO:0000256" key="4">
    <source>
        <dbReference type="ARBA" id="ARBA00023157"/>
    </source>
</evidence>
<sequence length="503" mass="57515">MGKISAFLLSSLCLAFITQLDANVIRDNDAEPIPIVCYFGAWAFYHEIDRFDITDIKPAAHLCTHINYGFAKLNETTYEMQVFDENYDIGKSGYDRFIALKKEVNPKLKLMISLGGWYEGSEKYSDMVTNTEMRQKFVKSAVAFLEKYKFDGLDLDWEYPGNRGGAVTDKDNYTKLLQELRAALGTKYLLTAALSPGKATIDAAYNVPELNKLLDWGNLMTYDYHGGFDDYIGHNAPLYSRPDETPELEKKLGQHYRDFNIEYTVAYYEKLGLSKDKMIMGVPFYGRAWSLKTPELHHLHDPVKGMSKPGKISNESGVFGYNEICTMNKASDWHEEEDYYYKAPYAYTNEFFVGFDNERSIQCKVAYMKSLGLKGAMVWSLEFDDFKSHCGDGRQYPLLKKVHAMLNGDQRDDKDCPIGGLIPTVAPTTHTPAPTKPTESPIPTTTQDLVDHYCSLDGFMPDFNDKHKFYQCENIGPHQWRLTLQPCPGDEVWHQELKRCEND</sequence>
<evidence type="ECO:0000256" key="7">
    <source>
        <dbReference type="SAM" id="SignalP"/>
    </source>
</evidence>
<dbReference type="SUPFAM" id="SSF57625">
    <property type="entry name" value="Invertebrate chitin-binding proteins"/>
    <property type="match status" value="1"/>
</dbReference>
<dbReference type="EMBL" id="OC866921">
    <property type="protein sequence ID" value="CAD7633219.1"/>
    <property type="molecule type" value="Genomic_DNA"/>
</dbReference>
<gene>
    <name evidence="9" type="ORF">OSB1V03_LOCUS13617</name>
</gene>
<dbReference type="InterPro" id="IPR036508">
    <property type="entry name" value="Chitin-bd_dom_sf"/>
</dbReference>
<dbReference type="PANTHER" id="PTHR11177:SF317">
    <property type="entry name" value="CHITINASE 12-RELATED"/>
    <property type="match status" value="1"/>
</dbReference>
<dbReference type="PROSITE" id="PS51910">
    <property type="entry name" value="GH18_2"/>
    <property type="match status" value="1"/>
</dbReference>
<keyword evidence="10" id="KW-1185">Reference proteome</keyword>
<protein>
    <recommendedName>
        <fullName evidence="8">GH18 domain-containing protein</fullName>
    </recommendedName>
</protein>
<feature type="signal peptide" evidence="7">
    <location>
        <begin position="1"/>
        <end position="22"/>
    </location>
</feature>
<dbReference type="InterPro" id="IPR050314">
    <property type="entry name" value="Glycosyl_Hydrlase_18"/>
</dbReference>
<dbReference type="SMART" id="SM00636">
    <property type="entry name" value="Glyco_18"/>
    <property type="match status" value="1"/>
</dbReference>
<dbReference type="OrthoDB" id="6505293at2759"/>
<keyword evidence="4" id="KW-1015">Disulfide bond</keyword>
<dbReference type="InterPro" id="IPR011583">
    <property type="entry name" value="Chitinase_II/V-like_cat"/>
</dbReference>
<comment type="similarity">
    <text evidence="1">Belongs to the glycosyl hydrolase 18 family. Chitinase class II subfamily.</text>
</comment>
<dbReference type="Pfam" id="PF00704">
    <property type="entry name" value="Glyco_hydro_18"/>
    <property type="match status" value="1"/>
</dbReference>
<keyword evidence="3 6" id="KW-0378">Hydrolase</keyword>
<organism evidence="9">
    <name type="scientific">Medioppia subpectinata</name>
    <dbReference type="NCBI Taxonomy" id="1979941"/>
    <lineage>
        <taxon>Eukaryota</taxon>
        <taxon>Metazoa</taxon>
        <taxon>Ecdysozoa</taxon>
        <taxon>Arthropoda</taxon>
        <taxon>Chelicerata</taxon>
        <taxon>Arachnida</taxon>
        <taxon>Acari</taxon>
        <taxon>Acariformes</taxon>
        <taxon>Sarcoptiformes</taxon>
        <taxon>Oribatida</taxon>
        <taxon>Brachypylina</taxon>
        <taxon>Oppioidea</taxon>
        <taxon>Oppiidae</taxon>
        <taxon>Medioppia</taxon>
    </lineage>
</organism>
<dbReference type="Gene3D" id="2.170.140.10">
    <property type="entry name" value="Chitin binding domain"/>
    <property type="match status" value="1"/>
</dbReference>
<evidence type="ECO:0000313" key="10">
    <source>
        <dbReference type="Proteomes" id="UP000759131"/>
    </source>
</evidence>
<evidence type="ECO:0000259" key="8">
    <source>
        <dbReference type="PROSITE" id="PS51910"/>
    </source>
</evidence>